<dbReference type="Proteomes" id="UP000092659">
    <property type="component" value="Chromosome"/>
</dbReference>
<name>A0A1B1B3B6_9ACTN</name>
<organism evidence="1 3">
    <name type="scientific">Streptomyces griseochromogenes</name>
    <dbReference type="NCBI Taxonomy" id="68214"/>
    <lineage>
        <taxon>Bacteria</taxon>
        <taxon>Bacillati</taxon>
        <taxon>Actinomycetota</taxon>
        <taxon>Actinomycetes</taxon>
        <taxon>Kitasatosporales</taxon>
        <taxon>Streptomycetaceae</taxon>
        <taxon>Streptomyces</taxon>
    </lineage>
</organism>
<evidence type="ECO:0000313" key="4">
    <source>
        <dbReference type="Proteomes" id="UP001519309"/>
    </source>
</evidence>
<dbReference type="EMBL" id="CP016279">
    <property type="protein sequence ID" value="ANP53319.1"/>
    <property type="molecule type" value="Genomic_DNA"/>
</dbReference>
<sequence>MAAALGYHQSKVSRLVSGRGTQDIRVDPEADDMHRRTFLAASIAALATPPGPAASHTDLVQALLPGPGPAGTGDGRA</sequence>
<proteinExistence type="predicted"/>
<dbReference type="Proteomes" id="UP001519309">
    <property type="component" value="Unassembled WGS sequence"/>
</dbReference>
<evidence type="ECO:0000313" key="1">
    <source>
        <dbReference type="EMBL" id="ANP53319.1"/>
    </source>
</evidence>
<dbReference type="EMBL" id="JAGGLP010000031">
    <property type="protein sequence ID" value="MBP2055571.1"/>
    <property type="molecule type" value="Genomic_DNA"/>
</dbReference>
<keyword evidence="4" id="KW-1185">Reference proteome</keyword>
<gene>
    <name evidence="1" type="ORF">AVL59_30680</name>
    <name evidence="2" type="ORF">J2Z21_008587</name>
</gene>
<evidence type="ECO:0000313" key="2">
    <source>
        <dbReference type="EMBL" id="MBP2055571.1"/>
    </source>
</evidence>
<dbReference type="KEGG" id="sgs:AVL59_30680"/>
<evidence type="ECO:0000313" key="3">
    <source>
        <dbReference type="Proteomes" id="UP000092659"/>
    </source>
</evidence>
<reference evidence="1 3" key="1">
    <citation type="submission" date="2016-06" db="EMBL/GenBank/DDBJ databases">
        <title>Complete genome sequence of Streptomyces griseochromogenes ATCC 14511, the Blasticidin S producer.</title>
        <authorList>
            <person name="Wu L."/>
        </authorList>
    </citation>
    <scope>NUCLEOTIDE SEQUENCE [LARGE SCALE GENOMIC DNA]</scope>
    <source>
        <strain evidence="1 3">ATCC 14511</strain>
    </source>
</reference>
<protein>
    <submittedName>
        <fullName evidence="1">Uncharacterized protein</fullName>
    </submittedName>
</protein>
<accession>A0A1B1B3B6</accession>
<reference evidence="2 4" key="2">
    <citation type="submission" date="2021-03" db="EMBL/GenBank/DDBJ databases">
        <title>Genomic Encyclopedia of Type Strains, Phase IV (KMG-IV): sequencing the most valuable type-strain genomes for metagenomic binning, comparative biology and taxonomic classification.</title>
        <authorList>
            <person name="Goeker M."/>
        </authorList>
    </citation>
    <scope>NUCLEOTIDE SEQUENCE [LARGE SCALE GENOMIC DNA]</scope>
    <source>
        <strain evidence="2 4">DSM 40499</strain>
    </source>
</reference>
<dbReference type="AlphaFoldDB" id="A0A1B1B3B6"/>
<dbReference type="STRING" id="68214.AVL59_30680"/>